<accession>A0AAV9JTX5</accession>
<comment type="caution">
    <text evidence="2">The sequence shown here is derived from an EMBL/GenBank/DDBJ whole genome shotgun (WGS) entry which is preliminary data.</text>
</comment>
<keyword evidence="3" id="KW-1185">Reference proteome</keyword>
<reference evidence="2 3" key="1">
    <citation type="submission" date="2021-11" db="EMBL/GenBank/DDBJ databases">
        <title>Black yeast isolated from Biological Soil Crust.</title>
        <authorList>
            <person name="Kurbessoian T."/>
        </authorList>
    </citation>
    <scope>NUCLEOTIDE SEQUENCE [LARGE SCALE GENOMIC DNA]</scope>
    <source>
        <strain evidence="2 3">CCFEE 5522</strain>
    </source>
</reference>
<organism evidence="2 3">
    <name type="scientific">Oleoguttula mirabilis</name>
    <dbReference type="NCBI Taxonomy" id="1507867"/>
    <lineage>
        <taxon>Eukaryota</taxon>
        <taxon>Fungi</taxon>
        <taxon>Dikarya</taxon>
        <taxon>Ascomycota</taxon>
        <taxon>Pezizomycotina</taxon>
        <taxon>Dothideomycetes</taxon>
        <taxon>Dothideomycetidae</taxon>
        <taxon>Mycosphaerellales</taxon>
        <taxon>Teratosphaeriaceae</taxon>
        <taxon>Oleoguttula</taxon>
    </lineage>
</organism>
<dbReference type="Proteomes" id="UP001324427">
    <property type="component" value="Unassembled WGS sequence"/>
</dbReference>
<protein>
    <submittedName>
        <fullName evidence="2">Uncharacterized protein</fullName>
    </submittedName>
</protein>
<feature type="compositionally biased region" description="Acidic residues" evidence="1">
    <location>
        <begin position="81"/>
        <end position="96"/>
    </location>
</feature>
<evidence type="ECO:0000313" key="3">
    <source>
        <dbReference type="Proteomes" id="UP001324427"/>
    </source>
</evidence>
<gene>
    <name evidence="2" type="ORF">LTR36_007543</name>
</gene>
<proteinExistence type="predicted"/>
<dbReference type="AlphaFoldDB" id="A0AAV9JTX5"/>
<evidence type="ECO:0000313" key="2">
    <source>
        <dbReference type="EMBL" id="KAK4549087.1"/>
    </source>
</evidence>
<evidence type="ECO:0000256" key="1">
    <source>
        <dbReference type="SAM" id="MobiDB-lite"/>
    </source>
</evidence>
<name>A0AAV9JTX5_9PEZI</name>
<dbReference type="EMBL" id="JAVFHQ010000005">
    <property type="protein sequence ID" value="KAK4549087.1"/>
    <property type="molecule type" value="Genomic_DNA"/>
</dbReference>
<sequence length="291" mass="31533">MVQSLYSQQYVEAVALFRAGAPDECIELAEHNLTNPTLPRYHQMKNLILIAGAEADWYAAERCRRRTEDIWHYVTQRTPEGDEEGDEEAWAEDAPEQIDRSLMNPYADAGEDDEEEHDDESRLEELDEVRKAEEELWGPIGGGDVIGGLQRSWGRMEQGAGLSDTERTPAMTGAAPAEDLMAALEETMVFEGGQESMGAGEDVGGSVDTGQVEQAAEEVAAVPPPGVVAVSQQEGLYVAEDKPEKSQEQQSTLEESNEADVVVAAGPGLSLTYHCPARHHCLCGAGSDEGA</sequence>
<feature type="region of interest" description="Disordered" evidence="1">
    <location>
        <begin position="77"/>
        <end position="100"/>
    </location>
</feature>